<dbReference type="PANTHER" id="PTHR45138">
    <property type="entry name" value="REGULATORY COMPONENTS OF SENSORY TRANSDUCTION SYSTEM"/>
    <property type="match status" value="1"/>
</dbReference>
<dbReference type="CDD" id="cd01949">
    <property type="entry name" value="GGDEF"/>
    <property type="match status" value="1"/>
</dbReference>
<evidence type="ECO:0000256" key="1">
    <source>
        <dbReference type="ARBA" id="ARBA00001946"/>
    </source>
</evidence>
<dbReference type="EC" id="2.7.7.65" evidence="2"/>
<dbReference type="NCBIfam" id="TIGR00254">
    <property type="entry name" value="GGDEF"/>
    <property type="match status" value="1"/>
</dbReference>
<sequence length="394" mass="44539">MDTTTLIVCTLLVSLVMTLTMAAMYFVNREERYLLDWMASGTFFLLSNIVAIFITFYQVPIQLSLALGNAFYIAGHATIFSGVYRCVYKRSVWRLVFGAIIAVILLHFIPGMTESVTTRIITFYPIIIALNVSTLIALFKHRPADIGRVYWGLMAVLFLFIMQLAVRGGITLFGSENLTLIGDQFMQTSGTLAVITFLFLLTICFTFIITWKKELKLRRASVTDYLTGWLNRKALDSIATREYERSAREKTHLGFVIIDIDHFKRINDKFGHCAGDAALKKVTQLAKEVIRGYDNNFRLGGEEFAVLISDTDEQEITEIAERIRLRILQSKINIDTSQITLTVSVGIALSTPLDSSWHDTLERADQALYEAKRQGRNRISSAAHMSIEPQSQLT</sequence>
<dbReference type="Gene3D" id="3.30.70.270">
    <property type="match status" value="1"/>
</dbReference>
<evidence type="ECO:0000256" key="2">
    <source>
        <dbReference type="ARBA" id="ARBA00012528"/>
    </source>
</evidence>
<comment type="catalytic activity">
    <reaction evidence="3">
        <text>2 GTP = 3',3'-c-di-GMP + 2 diphosphate</text>
        <dbReference type="Rhea" id="RHEA:24898"/>
        <dbReference type="ChEBI" id="CHEBI:33019"/>
        <dbReference type="ChEBI" id="CHEBI:37565"/>
        <dbReference type="ChEBI" id="CHEBI:58805"/>
        <dbReference type="EC" id="2.7.7.65"/>
    </reaction>
</comment>
<feature type="transmembrane region" description="Helical" evidence="4">
    <location>
        <begin position="151"/>
        <end position="170"/>
    </location>
</feature>
<dbReference type="Pfam" id="PF00990">
    <property type="entry name" value="GGDEF"/>
    <property type="match status" value="1"/>
</dbReference>
<keyword evidence="4" id="KW-0812">Transmembrane</keyword>
<feature type="transmembrane region" description="Helical" evidence="4">
    <location>
        <begin position="190"/>
        <end position="211"/>
    </location>
</feature>
<feature type="transmembrane region" description="Helical" evidence="4">
    <location>
        <begin position="34"/>
        <end position="57"/>
    </location>
</feature>
<dbReference type="InterPro" id="IPR043128">
    <property type="entry name" value="Rev_trsase/Diguanyl_cyclase"/>
</dbReference>
<dbReference type="InterPro" id="IPR029787">
    <property type="entry name" value="Nucleotide_cyclase"/>
</dbReference>
<gene>
    <name evidence="6" type="ORF">GTQ48_01825</name>
</gene>
<dbReference type="GO" id="GO:0052621">
    <property type="term" value="F:diguanylate cyclase activity"/>
    <property type="evidence" value="ECO:0007669"/>
    <property type="project" value="UniProtKB-EC"/>
</dbReference>
<dbReference type="FunFam" id="3.30.70.270:FF:000001">
    <property type="entry name" value="Diguanylate cyclase domain protein"/>
    <property type="match status" value="1"/>
</dbReference>
<feature type="transmembrane region" description="Helical" evidence="4">
    <location>
        <begin position="121"/>
        <end position="139"/>
    </location>
</feature>
<feature type="transmembrane region" description="Helical" evidence="4">
    <location>
        <begin position="6"/>
        <end position="27"/>
    </location>
</feature>
<keyword evidence="7" id="KW-1185">Reference proteome</keyword>
<name>A0A6N9TAF2_9ALTE</name>
<comment type="cofactor">
    <cofactor evidence="1">
        <name>Mg(2+)</name>
        <dbReference type="ChEBI" id="CHEBI:18420"/>
    </cofactor>
</comment>
<comment type="caution">
    <text evidence="6">The sequence shown here is derived from an EMBL/GenBank/DDBJ whole genome shotgun (WGS) entry which is preliminary data.</text>
</comment>
<evidence type="ECO:0000313" key="7">
    <source>
        <dbReference type="Proteomes" id="UP000471381"/>
    </source>
</evidence>
<proteinExistence type="predicted"/>
<dbReference type="RefSeq" id="WP_163104846.1">
    <property type="nucleotide sequence ID" value="NZ_JAAAWO010000001.1"/>
</dbReference>
<dbReference type="PANTHER" id="PTHR45138:SF9">
    <property type="entry name" value="DIGUANYLATE CYCLASE DGCM-RELATED"/>
    <property type="match status" value="1"/>
</dbReference>
<reference evidence="6 7" key="1">
    <citation type="submission" date="2020-01" db="EMBL/GenBank/DDBJ databases">
        <title>Genomes of bacteria type strains.</title>
        <authorList>
            <person name="Chen J."/>
            <person name="Zhu S."/>
            <person name="Yang J."/>
        </authorList>
    </citation>
    <scope>NUCLEOTIDE SEQUENCE [LARGE SCALE GENOMIC DNA]</scope>
    <source>
        <strain evidence="6 7">LMG 24078</strain>
    </source>
</reference>
<dbReference type="SMART" id="SM00267">
    <property type="entry name" value="GGDEF"/>
    <property type="match status" value="1"/>
</dbReference>
<dbReference type="InterPro" id="IPR050469">
    <property type="entry name" value="Diguanylate_Cyclase"/>
</dbReference>
<evidence type="ECO:0000256" key="4">
    <source>
        <dbReference type="SAM" id="Phobius"/>
    </source>
</evidence>
<evidence type="ECO:0000313" key="6">
    <source>
        <dbReference type="EMBL" id="NDW14273.1"/>
    </source>
</evidence>
<keyword evidence="4" id="KW-1133">Transmembrane helix</keyword>
<dbReference type="Proteomes" id="UP000471381">
    <property type="component" value="Unassembled WGS sequence"/>
</dbReference>
<keyword evidence="4" id="KW-0472">Membrane</keyword>
<dbReference type="PROSITE" id="PS50887">
    <property type="entry name" value="GGDEF"/>
    <property type="match status" value="1"/>
</dbReference>
<dbReference type="EMBL" id="JAAAWO010000001">
    <property type="protein sequence ID" value="NDW14273.1"/>
    <property type="molecule type" value="Genomic_DNA"/>
</dbReference>
<evidence type="ECO:0000256" key="3">
    <source>
        <dbReference type="ARBA" id="ARBA00034247"/>
    </source>
</evidence>
<protein>
    <recommendedName>
        <fullName evidence="2">diguanylate cyclase</fullName>
        <ecNumber evidence="2">2.7.7.65</ecNumber>
    </recommendedName>
</protein>
<dbReference type="AlphaFoldDB" id="A0A6N9TAF2"/>
<feature type="transmembrane region" description="Helical" evidence="4">
    <location>
        <begin position="63"/>
        <end position="84"/>
    </location>
</feature>
<feature type="domain" description="GGDEF" evidence="5">
    <location>
        <begin position="251"/>
        <end position="384"/>
    </location>
</feature>
<organism evidence="6 7">
    <name type="scientific">Alteromonas genovensis</name>
    <dbReference type="NCBI Taxonomy" id="471225"/>
    <lineage>
        <taxon>Bacteria</taxon>
        <taxon>Pseudomonadati</taxon>
        <taxon>Pseudomonadota</taxon>
        <taxon>Gammaproteobacteria</taxon>
        <taxon>Alteromonadales</taxon>
        <taxon>Alteromonadaceae</taxon>
        <taxon>Alteromonas/Salinimonas group</taxon>
        <taxon>Alteromonas</taxon>
    </lineage>
</organism>
<feature type="transmembrane region" description="Helical" evidence="4">
    <location>
        <begin position="91"/>
        <end position="109"/>
    </location>
</feature>
<dbReference type="InterPro" id="IPR000160">
    <property type="entry name" value="GGDEF_dom"/>
</dbReference>
<accession>A0A6N9TAF2</accession>
<evidence type="ECO:0000259" key="5">
    <source>
        <dbReference type="PROSITE" id="PS50887"/>
    </source>
</evidence>
<dbReference type="SUPFAM" id="SSF55073">
    <property type="entry name" value="Nucleotide cyclase"/>
    <property type="match status" value="1"/>
</dbReference>